<keyword evidence="1" id="KW-0472">Membrane</keyword>
<feature type="transmembrane region" description="Helical" evidence="1">
    <location>
        <begin position="12"/>
        <end position="32"/>
    </location>
</feature>
<comment type="caution">
    <text evidence="2">The sequence shown here is derived from an EMBL/GenBank/DDBJ whole genome shotgun (WGS) entry which is preliminary data.</text>
</comment>
<dbReference type="EMBL" id="JAUKUC010000001">
    <property type="protein sequence ID" value="MDO1514561.1"/>
    <property type="molecule type" value="Genomic_DNA"/>
</dbReference>
<sequence>MSTKWKSEIKWILLIGVCALGLTFIVLSQFQNYNWTLGFEYSELLWILWIFISLFSIAGGIIYFIRFLLSKEYNGLKNQLTIIFLFISVIGIYGIAKVANGLEKYFLPTSEKTTDGFTIYPPLSADGKQWEQLNGLKNHAETAYGLMFLMIILLIIVAVIIWKRKKTAPNKVYN</sequence>
<feature type="transmembrane region" description="Helical" evidence="1">
    <location>
        <begin position="80"/>
        <end position="99"/>
    </location>
</feature>
<feature type="transmembrane region" description="Helical" evidence="1">
    <location>
        <begin position="44"/>
        <end position="68"/>
    </location>
</feature>
<accession>A0ABT8RXE5</accession>
<evidence type="ECO:0008006" key="4">
    <source>
        <dbReference type="Google" id="ProtNLM"/>
    </source>
</evidence>
<protein>
    <recommendedName>
        <fullName evidence="4">DUF4199 domain-containing protein</fullName>
    </recommendedName>
</protein>
<reference evidence="2" key="1">
    <citation type="journal article" date="2014" name="Int. J. Syst. Evol. Microbiol.">
        <title>Complete genome of a new Firmicutes species belonging to the dominant human colonic microbiota ('Ruminococcus bicirculans') reveals two chromosomes and a selective capacity to utilize plant glucans.</title>
        <authorList>
            <consortium name="NISC Comparative Sequencing Program"/>
            <person name="Wegmann U."/>
            <person name="Louis P."/>
            <person name="Goesmann A."/>
            <person name="Henrissat B."/>
            <person name="Duncan S.H."/>
            <person name="Flint H.J."/>
        </authorList>
    </citation>
    <scope>NUCLEOTIDE SEQUENCE</scope>
    <source>
        <strain evidence="2">CECT 8869</strain>
    </source>
</reference>
<name>A0ABT8RXE5_9FLAO</name>
<keyword evidence="1" id="KW-1133">Transmembrane helix</keyword>
<keyword evidence="3" id="KW-1185">Reference proteome</keyword>
<gene>
    <name evidence="2" type="ORF">Q2T41_18050</name>
</gene>
<proteinExistence type="predicted"/>
<evidence type="ECO:0000313" key="3">
    <source>
        <dbReference type="Proteomes" id="UP001168579"/>
    </source>
</evidence>
<evidence type="ECO:0000256" key="1">
    <source>
        <dbReference type="SAM" id="Phobius"/>
    </source>
</evidence>
<organism evidence="2 3">
    <name type="scientific">Maribacter confluentis</name>
    <dbReference type="NCBI Taxonomy" id="1656093"/>
    <lineage>
        <taxon>Bacteria</taxon>
        <taxon>Pseudomonadati</taxon>
        <taxon>Bacteroidota</taxon>
        <taxon>Flavobacteriia</taxon>
        <taxon>Flavobacteriales</taxon>
        <taxon>Flavobacteriaceae</taxon>
        <taxon>Maribacter</taxon>
    </lineage>
</organism>
<dbReference type="RefSeq" id="WP_304437218.1">
    <property type="nucleotide sequence ID" value="NZ_JAUKUC010000001.1"/>
</dbReference>
<dbReference type="Proteomes" id="UP001168579">
    <property type="component" value="Unassembled WGS sequence"/>
</dbReference>
<evidence type="ECO:0000313" key="2">
    <source>
        <dbReference type="EMBL" id="MDO1514561.1"/>
    </source>
</evidence>
<keyword evidence="1" id="KW-0812">Transmembrane</keyword>
<feature type="transmembrane region" description="Helical" evidence="1">
    <location>
        <begin position="143"/>
        <end position="162"/>
    </location>
</feature>
<reference evidence="2" key="2">
    <citation type="submission" date="2023-06" db="EMBL/GenBank/DDBJ databases">
        <authorList>
            <person name="Lucena T."/>
            <person name="Sun Q."/>
        </authorList>
    </citation>
    <scope>NUCLEOTIDE SEQUENCE</scope>
    <source>
        <strain evidence="2">CECT 8869</strain>
    </source>
</reference>